<dbReference type="RefSeq" id="XP_026744522.1">
    <property type="nucleotide sequence ID" value="XM_026888721.1"/>
</dbReference>
<dbReference type="Proteomes" id="UP000322000">
    <property type="component" value="Chromosome 27"/>
</dbReference>
<protein>
    <submittedName>
        <fullName evidence="3">Uncharacterized protein LOC113505872</fullName>
    </submittedName>
</protein>
<dbReference type="InParanoid" id="A0A7E5WW58"/>
<feature type="region of interest" description="Disordered" evidence="1">
    <location>
        <begin position="15"/>
        <end position="78"/>
    </location>
</feature>
<evidence type="ECO:0000256" key="1">
    <source>
        <dbReference type="SAM" id="MobiDB-lite"/>
    </source>
</evidence>
<evidence type="ECO:0000313" key="2">
    <source>
        <dbReference type="Proteomes" id="UP000322000"/>
    </source>
</evidence>
<dbReference type="AlphaFoldDB" id="A0A7E5WW58"/>
<organism evidence="2 3">
    <name type="scientific">Trichoplusia ni</name>
    <name type="common">Cabbage looper</name>
    <dbReference type="NCBI Taxonomy" id="7111"/>
    <lineage>
        <taxon>Eukaryota</taxon>
        <taxon>Metazoa</taxon>
        <taxon>Ecdysozoa</taxon>
        <taxon>Arthropoda</taxon>
        <taxon>Hexapoda</taxon>
        <taxon>Insecta</taxon>
        <taxon>Pterygota</taxon>
        <taxon>Neoptera</taxon>
        <taxon>Endopterygota</taxon>
        <taxon>Lepidoptera</taxon>
        <taxon>Glossata</taxon>
        <taxon>Ditrysia</taxon>
        <taxon>Noctuoidea</taxon>
        <taxon>Noctuidae</taxon>
        <taxon>Plusiinae</taxon>
        <taxon>Trichoplusia</taxon>
    </lineage>
</organism>
<sequence length="139" mass="15443">MNWFPKSPSLKEGLSAMRRYSGGGISSKPTETKGGVPSKPIGPKEKNNVPEIAQVSPTTPCDVSDSIVDPKPGLNASNDNEKAIKFTKYYRKADGELYQSIAVYFNDQINYHKSQVELHKSAVKNLQEMQKVIKERSNL</sequence>
<dbReference type="GeneID" id="113505872"/>
<accession>A0A7E5WW58</accession>
<gene>
    <name evidence="3" type="primary">LOC113505872</name>
</gene>
<reference evidence="3" key="1">
    <citation type="submission" date="2025-08" db="UniProtKB">
        <authorList>
            <consortium name="RefSeq"/>
        </authorList>
    </citation>
    <scope>IDENTIFICATION</scope>
</reference>
<evidence type="ECO:0000313" key="3">
    <source>
        <dbReference type="RefSeq" id="XP_026744522.1"/>
    </source>
</evidence>
<keyword evidence="2" id="KW-1185">Reference proteome</keyword>
<dbReference type="KEGG" id="tnl:113505872"/>
<name>A0A7E5WW58_TRINI</name>
<proteinExistence type="predicted"/>